<proteinExistence type="predicted"/>
<organism evidence="2 3">
    <name type="scientific">Sediminicurvatus halobius</name>
    <dbReference type="NCBI Taxonomy" id="2182432"/>
    <lineage>
        <taxon>Bacteria</taxon>
        <taxon>Pseudomonadati</taxon>
        <taxon>Pseudomonadota</taxon>
        <taxon>Gammaproteobacteria</taxon>
        <taxon>Chromatiales</taxon>
        <taxon>Ectothiorhodospiraceae</taxon>
        <taxon>Sediminicurvatus</taxon>
    </lineage>
</organism>
<dbReference type="EMBL" id="QFFI01000020">
    <property type="protein sequence ID" value="PWG62354.1"/>
    <property type="molecule type" value="Genomic_DNA"/>
</dbReference>
<protein>
    <recommendedName>
        <fullName evidence="1">SCP2 domain-containing protein</fullName>
    </recommendedName>
</protein>
<sequence>MSGPKEVPMTPIARPAAVPSLPALDALLRLPAEAALNHALAASLSDGRLGFLEGRVLVLEVQGIGLRLALTVLRGRLLVLPPATAADTVIRGPAAIFVGLARRRLDPDTAFFQRRLVVEGDTELALAAKNALDGIDAEALPPLLRRALRL</sequence>
<reference evidence="2 3" key="1">
    <citation type="submission" date="2018-05" db="EMBL/GenBank/DDBJ databases">
        <title>Spiribacter halobius sp. nov., a moderately halophilic bacterium isolated from marine solar saltern.</title>
        <authorList>
            <person name="Zheng W.-S."/>
            <person name="Lu D.-C."/>
            <person name="Du Z.-J."/>
        </authorList>
    </citation>
    <scope>NUCLEOTIDE SEQUENCE [LARGE SCALE GENOMIC DNA]</scope>
    <source>
        <strain evidence="2 3">E85</strain>
    </source>
</reference>
<evidence type="ECO:0000313" key="2">
    <source>
        <dbReference type="EMBL" id="PWG62354.1"/>
    </source>
</evidence>
<dbReference type="Gene3D" id="3.30.1050.10">
    <property type="entry name" value="SCP2 sterol-binding domain"/>
    <property type="match status" value="1"/>
</dbReference>
<feature type="domain" description="SCP2" evidence="1">
    <location>
        <begin position="37"/>
        <end position="133"/>
    </location>
</feature>
<evidence type="ECO:0000259" key="1">
    <source>
        <dbReference type="Pfam" id="PF02036"/>
    </source>
</evidence>
<dbReference type="InterPro" id="IPR036527">
    <property type="entry name" value="SCP2_sterol-bd_dom_sf"/>
</dbReference>
<name>A0A2U2N066_9GAMM</name>
<keyword evidence="3" id="KW-1185">Reference proteome</keyword>
<dbReference type="AlphaFoldDB" id="A0A2U2N066"/>
<dbReference type="InterPro" id="IPR003033">
    <property type="entry name" value="SCP2_sterol-bd_dom"/>
</dbReference>
<evidence type="ECO:0000313" key="3">
    <source>
        <dbReference type="Proteomes" id="UP000245474"/>
    </source>
</evidence>
<comment type="caution">
    <text evidence="2">The sequence shown here is derived from an EMBL/GenBank/DDBJ whole genome shotgun (WGS) entry which is preliminary data.</text>
</comment>
<dbReference type="SUPFAM" id="SSF55718">
    <property type="entry name" value="SCP-like"/>
    <property type="match status" value="1"/>
</dbReference>
<dbReference type="Proteomes" id="UP000245474">
    <property type="component" value="Unassembled WGS sequence"/>
</dbReference>
<accession>A0A2U2N066</accession>
<gene>
    <name evidence="2" type="ORF">DEM34_12845</name>
</gene>
<dbReference type="Pfam" id="PF02036">
    <property type="entry name" value="SCP2"/>
    <property type="match status" value="1"/>
</dbReference>